<dbReference type="Proteomes" id="UP000250443">
    <property type="component" value="Unassembled WGS sequence"/>
</dbReference>
<dbReference type="EMBL" id="UAUF01000012">
    <property type="protein sequence ID" value="SPZ07484.1"/>
    <property type="molecule type" value="Genomic_DNA"/>
</dbReference>
<dbReference type="Pfam" id="PF08748">
    <property type="entry name" value="Phage_TAC_4"/>
    <property type="match status" value="1"/>
</dbReference>
<proteinExistence type="predicted"/>
<dbReference type="AlphaFoldDB" id="A0A2X2CJI8"/>
<dbReference type="RefSeq" id="WP_010794577.1">
    <property type="nucleotide sequence ID" value="NZ_UAUF01000012.1"/>
</dbReference>
<protein>
    <submittedName>
        <fullName evidence="1">Domain of uncharacterized function (DUF1789)</fullName>
    </submittedName>
</protein>
<evidence type="ECO:0000313" key="1">
    <source>
        <dbReference type="EMBL" id="SPZ07484.1"/>
    </source>
</evidence>
<name>A0A2X2CJI8_PSELU</name>
<sequence>MSKVLFKLDPNPTFDAIVPIPLHGGGSANVKMKFKHRPKAELQQFIEATKESLLDDLIIEMVVGWDLEDEFTPENIKRLTENYGGSGLLVYKTYINELTQASRLN</sequence>
<reference evidence="1 2" key="1">
    <citation type="submission" date="2018-06" db="EMBL/GenBank/DDBJ databases">
        <authorList>
            <consortium name="Pathogen Informatics"/>
            <person name="Doyle S."/>
        </authorList>
    </citation>
    <scope>NUCLEOTIDE SEQUENCE [LARGE SCALE GENOMIC DNA]</scope>
    <source>
        <strain evidence="1 2">NCTC11842</strain>
    </source>
</reference>
<accession>A0A2X2CJI8</accession>
<organism evidence="1 2">
    <name type="scientific">Pseudomonas luteola</name>
    <dbReference type="NCBI Taxonomy" id="47886"/>
    <lineage>
        <taxon>Bacteria</taxon>
        <taxon>Pseudomonadati</taxon>
        <taxon>Pseudomonadota</taxon>
        <taxon>Gammaproteobacteria</taxon>
        <taxon>Pseudomonadales</taxon>
        <taxon>Pseudomonadaceae</taxon>
        <taxon>Pseudomonas</taxon>
    </lineage>
</organism>
<gene>
    <name evidence="1" type="ORF">NCTC11842_02353</name>
</gene>
<evidence type="ECO:0000313" key="2">
    <source>
        <dbReference type="Proteomes" id="UP000250443"/>
    </source>
</evidence>
<dbReference type="InterPro" id="IPR014859">
    <property type="entry name" value="Phage_TAC_4"/>
</dbReference>